<dbReference type="RefSeq" id="WP_208256851.1">
    <property type="nucleotide sequence ID" value="NZ_JAGEOJ010000007.1"/>
</dbReference>
<feature type="region of interest" description="Disordered" evidence="1">
    <location>
        <begin position="1"/>
        <end position="21"/>
    </location>
</feature>
<evidence type="ECO:0000256" key="1">
    <source>
        <dbReference type="SAM" id="MobiDB-lite"/>
    </source>
</evidence>
<comment type="caution">
    <text evidence="2">The sequence shown here is derived from an EMBL/GenBank/DDBJ whole genome shotgun (WGS) entry which is preliminary data.</text>
</comment>
<feature type="compositionally biased region" description="Basic and acidic residues" evidence="1">
    <location>
        <begin position="8"/>
        <end position="21"/>
    </location>
</feature>
<protein>
    <submittedName>
        <fullName evidence="2">Uncharacterized protein</fullName>
    </submittedName>
</protein>
<evidence type="ECO:0000313" key="3">
    <source>
        <dbReference type="Proteomes" id="UP000669179"/>
    </source>
</evidence>
<reference evidence="2" key="1">
    <citation type="submission" date="2021-03" db="EMBL/GenBank/DDBJ databases">
        <authorList>
            <person name="Kanchanasin P."/>
            <person name="Saeng-In P."/>
            <person name="Phongsopitanun W."/>
            <person name="Yuki M."/>
            <person name="Kudo T."/>
            <person name="Ohkuma M."/>
            <person name="Tanasupawat S."/>
        </authorList>
    </citation>
    <scope>NUCLEOTIDE SEQUENCE</scope>
    <source>
        <strain evidence="2">GKU 128</strain>
    </source>
</reference>
<sequence length="111" mass="12175">MPNTPHPARNDLQEAKAKNRTARETLAAIAESIAPLSEQWERINATLTDTPALISEIRHLRAEIEALRLNLANLAAAARATLAAYRDAESDPCSYLRDELSAQGWADGDRP</sequence>
<name>A0A939PBB0_9ACTN</name>
<gene>
    <name evidence="2" type="ORF">J4573_18205</name>
</gene>
<proteinExistence type="predicted"/>
<keyword evidence="3" id="KW-1185">Reference proteome</keyword>
<evidence type="ECO:0000313" key="2">
    <source>
        <dbReference type="EMBL" id="MBO2449042.1"/>
    </source>
</evidence>
<dbReference type="EMBL" id="JAGEOJ010000007">
    <property type="protein sequence ID" value="MBO2449042.1"/>
    <property type="molecule type" value="Genomic_DNA"/>
</dbReference>
<accession>A0A939PBB0</accession>
<dbReference type="AlphaFoldDB" id="A0A939PBB0"/>
<organism evidence="2 3">
    <name type="scientific">Actinomadura barringtoniae</name>
    <dbReference type="NCBI Taxonomy" id="1427535"/>
    <lineage>
        <taxon>Bacteria</taxon>
        <taxon>Bacillati</taxon>
        <taxon>Actinomycetota</taxon>
        <taxon>Actinomycetes</taxon>
        <taxon>Streptosporangiales</taxon>
        <taxon>Thermomonosporaceae</taxon>
        <taxon>Actinomadura</taxon>
    </lineage>
</organism>
<dbReference type="Proteomes" id="UP000669179">
    <property type="component" value="Unassembled WGS sequence"/>
</dbReference>